<dbReference type="RefSeq" id="WP_091339025.1">
    <property type="nucleotide sequence ID" value="NZ_FNRM01000001.1"/>
</dbReference>
<dbReference type="Proteomes" id="UP000198773">
    <property type="component" value="Unassembled WGS sequence"/>
</dbReference>
<sequence length="172" mass="19436">MNISKAKNKLLNIRGRLLENHSSAVMERVEIAMFYNFFSDSELSLGTIRNILRSKAMAIMTRTHLMDDIRIVCLAENLHKIAEAVADPTGFEMETAGKVFEQGANNMPGRAGAAIRSLGRANQYFATHLSLKTMTNVTGVVLELMSEPRSFDFWRNDHETQMVRRLERAGFL</sequence>
<dbReference type="STRING" id="152573.SAMN04488051_101541"/>
<dbReference type="EMBL" id="FNRM01000001">
    <property type="protein sequence ID" value="SEA06596.1"/>
    <property type="molecule type" value="Genomic_DNA"/>
</dbReference>
<name>A0A1H3Y4P1_ALKAM</name>
<organism evidence="1 2">
    <name type="scientific">Alkalimonas amylolytica</name>
    <dbReference type="NCBI Taxonomy" id="152573"/>
    <lineage>
        <taxon>Bacteria</taxon>
        <taxon>Pseudomonadati</taxon>
        <taxon>Pseudomonadota</taxon>
        <taxon>Gammaproteobacteria</taxon>
        <taxon>Alkalimonas</taxon>
    </lineage>
</organism>
<dbReference type="AlphaFoldDB" id="A0A1H3Y4P1"/>
<proteinExistence type="predicted"/>
<evidence type="ECO:0000313" key="2">
    <source>
        <dbReference type="Proteomes" id="UP000198773"/>
    </source>
</evidence>
<keyword evidence="2" id="KW-1185">Reference proteome</keyword>
<evidence type="ECO:0000313" key="1">
    <source>
        <dbReference type="EMBL" id="SEA06596.1"/>
    </source>
</evidence>
<accession>A0A1H3Y4P1</accession>
<dbReference type="OrthoDB" id="7059028at2"/>
<protein>
    <submittedName>
        <fullName evidence="1">Uncharacterized protein</fullName>
    </submittedName>
</protein>
<reference evidence="1 2" key="1">
    <citation type="submission" date="2016-10" db="EMBL/GenBank/DDBJ databases">
        <authorList>
            <person name="de Groot N.N."/>
        </authorList>
    </citation>
    <scope>NUCLEOTIDE SEQUENCE [LARGE SCALE GENOMIC DNA]</scope>
    <source>
        <strain evidence="1 2">CGMCC 1.3430</strain>
    </source>
</reference>
<gene>
    <name evidence="1" type="ORF">SAMN04488051_101541</name>
</gene>